<dbReference type="PANTHER" id="PTHR10903:SF73">
    <property type="entry name" value="GTPASE IMAP FAMILY MEMBER 8"/>
    <property type="match status" value="1"/>
</dbReference>
<evidence type="ECO:0000313" key="5">
    <source>
        <dbReference type="EMBL" id="EMP25546.1"/>
    </source>
</evidence>
<comment type="similarity">
    <text evidence="1">Belongs to the TRAFAC class TrmE-Era-EngA-EngB-Septin-like GTPase superfamily. AIG1/Toc34/Toc159-like paraseptin GTPase family. IAN subfamily.</text>
</comment>
<dbReference type="InterPro" id="IPR006703">
    <property type="entry name" value="G_AIG1"/>
</dbReference>
<dbReference type="Pfam" id="PF04548">
    <property type="entry name" value="AIG1"/>
    <property type="match status" value="1"/>
</dbReference>
<evidence type="ECO:0000256" key="1">
    <source>
        <dbReference type="ARBA" id="ARBA00008535"/>
    </source>
</evidence>
<gene>
    <name evidence="5" type="ORF">UY3_17382</name>
</gene>
<keyword evidence="6" id="KW-1185">Reference proteome</keyword>
<dbReference type="InterPro" id="IPR045058">
    <property type="entry name" value="GIMA/IAN/Toc"/>
</dbReference>
<keyword evidence="3" id="KW-0342">GTP-binding</keyword>
<proteinExistence type="inferred from homology"/>
<name>M7AK79_CHEMY</name>
<keyword evidence="2" id="KW-0547">Nucleotide-binding</keyword>
<dbReference type="EMBL" id="KB588438">
    <property type="protein sequence ID" value="EMP25546.1"/>
    <property type="molecule type" value="Genomic_DNA"/>
</dbReference>
<dbReference type="PROSITE" id="PS51720">
    <property type="entry name" value="G_AIG1"/>
    <property type="match status" value="1"/>
</dbReference>
<protein>
    <submittedName>
        <fullName evidence="5">GTPase IMAP family member 2</fullName>
    </submittedName>
</protein>
<dbReference type="SUPFAM" id="SSF52540">
    <property type="entry name" value="P-loop containing nucleoside triphosphate hydrolases"/>
    <property type="match status" value="1"/>
</dbReference>
<dbReference type="FunFam" id="3.40.50.300:FF:000366">
    <property type="entry name" value="GTPase, IMAP family member 2"/>
    <property type="match status" value="1"/>
</dbReference>
<evidence type="ECO:0000259" key="4">
    <source>
        <dbReference type="PROSITE" id="PS51720"/>
    </source>
</evidence>
<evidence type="ECO:0000256" key="3">
    <source>
        <dbReference type="ARBA" id="ARBA00023134"/>
    </source>
</evidence>
<dbReference type="Proteomes" id="UP000031443">
    <property type="component" value="Unassembled WGS sequence"/>
</dbReference>
<sequence>MSWNGKEVVVIDMPDVLSPEASDTETYREISRCILFSAPGPHALVLVTQLGRYTEEDEEAVKRVWEIFGVEAKRSTIVLFTRKEDLGGDSLRDYVRNSDNKNLKELIQECKNRYCAFNNKATGAERDEQVNELMEITERMVEENGGRCYTNELYSEVEHMGMEELKKSTGSLKKN</sequence>
<dbReference type="Gene3D" id="3.40.50.300">
    <property type="entry name" value="P-loop containing nucleotide triphosphate hydrolases"/>
    <property type="match status" value="1"/>
</dbReference>
<dbReference type="InterPro" id="IPR027417">
    <property type="entry name" value="P-loop_NTPase"/>
</dbReference>
<dbReference type="GO" id="GO:0005525">
    <property type="term" value="F:GTP binding"/>
    <property type="evidence" value="ECO:0007669"/>
    <property type="project" value="UniProtKB-KW"/>
</dbReference>
<accession>M7AK79</accession>
<organism evidence="5 6">
    <name type="scientific">Chelonia mydas</name>
    <name type="common">Green sea-turtle</name>
    <name type="synonym">Chelonia agassizi</name>
    <dbReference type="NCBI Taxonomy" id="8469"/>
    <lineage>
        <taxon>Eukaryota</taxon>
        <taxon>Metazoa</taxon>
        <taxon>Chordata</taxon>
        <taxon>Craniata</taxon>
        <taxon>Vertebrata</taxon>
        <taxon>Euteleostomi</taxon>
        <taxon>Archelosauria</taxon>
        <taxon>Testudinata</taxon>
        <taxon>Testudines</taxon>
        <taxon>Cryptodira</taxon>
        <taxon>Durocryptodira</taxon>
        <taxon>Americhelydia</taxon>
        <taxon>Chelonioidea</taxon>
        <taxon>Cheloniidae</taxon>
        <taxon>Chelonia</taxon>
    </lineage>
</organism>
<evidence type="ECO:0000313" key="6">
    <source>
        <dbReference type="Proteomes" id="UP000031443"/>
    </source>
</evidence>
<feature type="domain" description="AIG1-type G" evidence="4">
    <location>
        <begin position="1"/>
        <end position="158"/>
    </location>
</feature>
<reference evidence="6" key="1">
    <citation type="journal article" date="2013" name="Nat. Genet.">
        <title>The draft genomes of soft-shell turtle and green sea turtle yield insights into the development and evolution of the turtle-specific body plan.</title>
        <authorList>
            <person name="Wang Z."/>
            <person name="Pascual-Anaya J."/>
            <person name="Zadissa A."/>
            <person name="Li W."/>
            <person name="Niimura Y."/>
            <person name="Huang Z."/>
            <person name="Li C."/>
            <person name="White S."/>
            <person name="Xiong Z."/>
            <person name="Fang D."/>
            <person name="Wang B."/>
            <person name="Ming Y."/>
            <person name="Chen Y."/>
            <person name="Zheng Y."/>
            <person name="Kuraku S."/>
            <person name="Pignatelli M."/>
            <person name="Herrero J."/>
            <person name="Beal K."/>
            <person name="Nozawa M."/>
            <person name="Li Q."/>
            <person name="Wang J."/>
            <person name="Zhang H."/>
            <person name="Yu L."/>
            <person name="Shigenobu S."/>
            <person name="Wang J."/>
            <person name="Liu J."/>
            <person name="Flicek P."/>
            <person name="Searle S."/>
            <person name="Wang J."/>
            <person name="Kuratani S."/>
            <person name="Yin Y."/>
            <person name="Aken B."/>
            <person name="Zhang G."/>
            <person name="Irie N."/>
        </authorList>
    </citation>
    <scope>NUCLEOTIDE SEQUENCE [LARGE SCALE GENOMIC DNA]</scope>
</reference>
<evidence type="ECO:0000256" key="2">
    <source>
        <dbReference type="ARBA" id="ARBA00022741"/>
    </source>
</evidence>
<dbReference type="PANTHER" id="PTHR10903">
    <property type="entry name" value="GTPASE, IMAP FAMILY MEMBER-RELATED"/>
    <property type="match status" value="1"/>
</dbReference>
<dbReference type="STRING" id="8469.M7AK79"/>
<dbReference type="AlphaFoldDB" id="M7AK79"/>